<keyword evidence="2" id="KW-0732">Signal</keyword>
<reference evidence="3 4" key="1">
    <citation type="submission" date="2021-04" db="EMBL/GenBank/DDBJ databases">
        <title>Nocardia tengchongensis.</title>
        <authorList>
            <person name="Zhuang k."/>
            <person name="Ran Y."/>
            <person name="Li W."/>
        </authorList>
    </citation>
    <scope>NUCLEOTIDE SEQUENCE [LARGE SCALE GENOMIC DNA]</scope>
    <source>
        <strain evidence="3 4">CFH S0057</strain>
    </source>
</reference>
<feature type="chain" id="PRO_5046877768" evidence="2">
    <location>
        <begin position="19"/>
        <end position="264"/>
    </location>
</feature>
<feature type="compositionally biased region" description="Polar residues" evidence="1">
    <location>
        <begin position="26"/>
        <end position="35"/>
    </location>
</feature>
<gene>
    <name evidence="3" type="ORF">KHQ06_11450</name>
</gene>
<evidence type="ECO:0000256" key="1">
    <source>
        <dbReference type="SAM" id="MobiDB-lite"/>
    </source>
</evidence>
<feature type="compositionally biased region" description="Low complexity" evidence="1">
    <location>
        <begin position="36"/>
        <end position="50"/>
    </location>
</feature>
<evidence type="ECO:0000313" key="4">
    <source>
        <dbReference type="Proteomes" id="UP000683310"/>
    </source>
</evidence>
<sequence length="264" mass="27859">MGRLWPLLAITTCTLLTACGPGDTAADSQAPASTSTPAVGKTTTKPATTSTKQVAVADLPKCGDIPGAGATPHDPLPDCRLSSRDSAALSFIVRHKAGHGGNPWTAIDVTGSDGKVLQTLDVRDTEIPAEPYLADLDVDGRDELIVPVSTAIVGNSTYVVFRPKADKLEFVEAGKVFGIGVDRTASGYIAAMSKSGPADKYIEFQKFVGSKLVFVAEIIQTFDKDGRSTCRVDDEKGVPESEFSAEEVVRRFCGEQLLRTSPVG</sequence>
<organism evidence="3 4">
    <name type="scientific">Nocardia tengchongensis</name>
    <dbReference type="NCBI Taxonomy" id="2055889"/>
    <lineage>
        <taxon>Bacteria</taxon>
        <taxon>Bacillati</taxon>
        <taxon>Actinomycetota</taxon>
        <taxon>Actinomycetes</taxon>
        <taxon>Mycobacteriales</taxon>
        <taxon>Nocardiaceae</taxon>
        <taxon>Nocardia</taxon>
    </lineage>
</organism>
<dbReference type="EMBL" id="CP074371">
    <property type="protein sequence ID" value="QVI23434.1"/>
    <property type="molecule type" value="Genomic_DNA"/>
</dbReference>
<protein>
    <submittedName>
        <fullName evidence="3">Uncharacterized protein</fullName>
    </submittedName>
</protein>
<feature type="region of interest" description="Disordered" evidence="1">
    <location>
        <begin position="24"/>
        <end position="50"/>
    </location>
</feature>
<name>A0ABX8CU51_9NOCA</name>
<dbReference type="PROSITE" id="PS51257">
    <property type="entry name" value="PROKAR_LIPOPROTEIN"/>
    <property type="match status" value="1"/>
</dbReference>
<dbReference type="Proteomes" id="UP000683310">
    <property type="component" value="Chromosome"/>
</dbReference>
<keyword evidence="4" id="KW-1185">Reference proteome</keyword>
<evidence type="ECO:0000313" key="3">
    <source>
        <dbReference type="EMBL" id="QVI23434.1"/>
    </source>
</evidence>
<accession>A0ABX8CU51</accession>
<proteinExistence type="predicted"/>
<evidence type="ECO:0000256" key="2">
    <source>
        <dbReference type="SAM" id="SignalP"/>
    </source>
</evidence>
<feature type="signal peptide" evidence="2">
    <location>
        <begin position="1"/>
        <end position="18"/>
    </location>
</feature>